<proteinExistence type="predicted"/>
<reference evidence="2" key="1">
    <citation type="submission" date="2016-10" db="EMBL/GenBank/DDBJ databases">
        <authorList>
            <person name="Varghese N."/>
        </authorList>
    </citation>
    <scope>NUCLEOTIDE SEQUENCE [LARGE SCALE GENOMIC DNA]</scope>
    <source>
        <strain evidence="2">KPR-7A</strain>
    </source>
</reference>
<protein>
    <submittedName>
        <fullName evidence="1">Uncharacterized protein</fullName>
    </submittedName>
</protein>
<dbReference type="EMBL" id="FMZR01000015">
    <property type="protein sequence ID" value="SDE14943.1"/>
    <property type="molecule type" value="Genomic_DNA"/>
</dbReference>
<dbReference type="AlphaFoldDB" id="A0A1G7AJM5"/>
<dbReference type="Proteomes" id="UP000183507">
    <property type="component" value="Unassembled WGS sequence"/>
</dbReference>
<accession>A0A1G7AJM5</accession>
<sequence length="53" mass="6489">MDDISLLNQWEEKYRIFPEYMNVFVEYGSVKDFPYLSDREKKELALKIVHTEM</sequence>
<evidence type="ECO:0000313" key="2">
    <source>
        <dbReference type="Proteomes" id="UP000183507"/>
    </source>
</evidence>
<evidence type="ECO:0000313" key="1">
    <source>
        <dbReference type="EMBL" id="SDE14943.1"/>
    </source>
</evidence>
<gene>
    <name evidence="1" type="ORF">SAMN04487767_11553</name>
</gene>
<organism evidence="1 2">
    <name type="scientific">Bacillus wiedmannii</name>
    <dbReference type="NCBI Taxonomy" id="1890302"/>
    <lineage>
        <taxon>Bacteria</taxon>
        <taxon>Bacillati</taxon>
        <taxon>Bacillota</taxon>
        <taxon>Bacilli</taxon>
        <taxon>Bacillales</taxon>
        <taxon>Bacillaceae</taxon>
        <taxon>Bacillus</taxon>
        <taxon>Bacillus cereus group</taxon>
    </lineage>
</organism>
<name>A0A1G7AJM5_9BACI</name>